<proteinExistence type="inferred from homology"/>
<evidence type="ECO:0000313" key="5">
    <source>
        <dbReference type="RefSeq" id="XP_034275684.1"/>
    </source>
</evidence>
<sequence length="306" mass="35262">MGSVGFPLKLSACILIFLILENFCVTSDEHWCYNDPKCGPNTWGPIGSCSGKKQSPINIESKAAKHKSNFESIYFSEYENLNIAKKVWNTGHYAQINFEVKATISGPGFSAKYYLWQCHFHWGTENSNGAEHTIDGKRYAMEMHLVHTKNNMTIEEASKQSDGFVVLAFLLEVDKEHKQVTPWDTLARLFKEIPEKDDSYDVKGEFSMGGLLHTADFSHYYRYSGSLTSPPCAEAVDWIVFPYPIYLSYQVANIMRTSLYFTTIKDNRPMENNFRPTQDLNGREVYYYTEHKSLFTCIGYCFSRWF</sequence>
<reference evidence="5" key="1">
    <citation type="submission" date="2025-08" db="UniProtKB">
        <authorList>
            <consortium name="RefSeq"/>
        </authorList>
    </citation>
    <scope>IDENTIFICATION</scope>
    <source>
        <tissue evidence="5">Blood</tissue>
    </source>
</reference>
<dbReference type="PROSITE" id="PS51144">
    <property type="entry name" value="ALPHA_CA_2"/>
    <property type="match status" value="1"/>
</dbReference>
<evidence type="ECO:0000313" key="4">
    <source>
        <dbReference type="Proteomes" id="UP001652622"/>
    </source>
</evidence>
<comment type="similarity">
    <text evidence="1">Belongs to the alpha-carbonic anhydrase family.</text>
</comment>
<dbReference type="PANTHER" id="PTHR18952">
    <property type="entry name" value="CARBONIC ANHYDRASE"/>
    <property type="match status" value="1"/>
</dbReference>
<dbReference type="PANTHER" id="PTHR18952:SF200">
    <property type="entry name" value="CARBONIC ANHYDRASE"/>
    <property type="match status" value="1"/>
</dbReference>
<dbReference type="OMA" id="CYDKPSC"/>
<dbReference type="GeneID" id="117666814"/>
<name>A0A6P9BZR7_PANGU</name>
<organism evidence="4 5">
    <name type="scientific">Pantherophis guttatus</name>
    <name type="common">Corn snake</name>
    <name type="synonym">Elaphe guttata</name>
    <dbReference type="NCBI Taxonomy" id="94885"/>
    <lineage>
        <taxon>Eukaryota</taxon>
        <taxon>Metazoa</taxon>
        <taxon>Chordata</taxon>
        <taxon>Craniata</taxon>
        <taxon>Vertebrata</taxon>
        <taxon>Euteleostomi</taxon>
        <taxon>Lepidosauria</taxon>
        <taxon>Squamata</taxon>
        <taxon>Bifurcata</taxon>
        <taxon>Unidentata</taxon>
        <taxon>Episquamata</taxon>
        <taxon>Toxicofera</taxon>
        <taxon>Serpentes</taxon>
        <taxon>Colubroidea</taxon>
        <taxon>Colubridae</taxon>
        <taxon>Colubrinae</taxon>
        <taxon>Pantherophis</taxon>
    </lineage>
</organism>
<evidence type="ECO:0000259" key="3">
    <source>
        <dbReference type="PROSITE" id="PS51144"/>
    </source>
</evidence>
<feature type="signal peptide" evidence="2">
    <location>
        <begin position="1"/>
        <end position="26"/>
    </location>
</feature>
<dbReference type="GO" id="GO:0004089">
    <property type="term" value="F:carbonate dehydratase activity"/>
    <property type="evidence" value="ECO:0007669"/>
    <property type="project" value="InterPro"/>
</dbReference>
<evidence type="ECO:0000256" key="1">
    <source>
        <dbReference type="ARBA" id="ARBA00010718"/>
    </source>
</evidence>
<dbReference type="SUPFAM" id="SSF51069">
    <property type="entry name" value="Carbonic anhydrase"/>
    <property type="match status" value="1"/>
</dbReference>
<dbReference type="SMART" id="SM01057">
    <property type="entry name" value="Carb_anhydrase"/>
    <property type="match status" value="1"/>
</dbReference>
<dbReference type="RefSeq" id="XP_034275684.1">
    <property type="nucleotide sequence ID" value="XM_034419793.2"/>
</dbReference>
<keyword evidence="2" id="KW-0732">Signal</keyword>
<dbReference type="InterPro" id="IPR023561">
    <property type="entry name" value="Carbonic_anhydrase_a-class"/>
</dbReference>
<dbReference type="Proteomes" id="UP001652622">
    <property type="component" value="Unplaced"/>
</dbReference>
<dbReference type="Gene3D" id="3.10.200.10">
    <property type="entry name" value="Alpha carbonic anhydrase"/>
    <property type="match status" value="1"/>
</dbReference>
<dbReference type="Pfam" id="PF00194">
    <property type="entry name" value="Carb_anhydrase"/>
    <property type="match status" value="1"/>
</dbReference>
<dbReference type="InParanoid" id="A0A6P9BZR7"/>
<protein>
    <submittedName>
        <fullName evidence="5">Carbonic anhydrase 3</fullName>
    </submittedName>
</protein>
<gene>
    <name evidence="5" type="primary">LOC117666814</name>
</gene>
<evidence type="ECO:0000256" key="2">
    <source>
        <dbReference type="SAM" id="SignalP"/>
    </source>
</evidence>
<dbReference type="GO" id="GO:0008270">
    <property type="term" value="F:zinc ion binding"/>
    <property type="evidence" value="ECO:0007669"/>
    <property type="project" value="InterPro"/>
</dbReference>
<dbReference type="CDD" id="cd00326">
    <property type="entry name" value="alpha_CA"/>
    <property type="match status" value="1"/>
</dbReference>
<dbReference type="InterPro" id="IPR001148">
    <property type="entry name" value="CA_dom"/>
</dbReference>
<dbReference type="GO" id="GO:0005886">
    <property type="term" value="C:plasma membrane"/>
    <property type="evidence" value="ECO:0007669"/>
    <property type="project" value="TreeGrafter"/>
</dbReference>
<feature type="chain" id="PRO_5027997136" evidence="2">
    <location>
        <begin position="27"/>
        <end position="306"/>
    </location>
</feature>
<dbReference type="InterPro" id="IPR036398">
    <property type="entry name" value="CA_dom_sf"/>
</dbReference>
<keyword evidence="4" id="KW-1185">Reference proteome</keyword>
<feature type="domain" description="Alpha-carbonic anhydrase" evidence="3">
    <location>
        <begin position="29"/>
        <end position="289"/>
    </location>
</feature>
<dbReference type="AlphaFoldDB" id="A0A6P9BZR7"/>
<dbReference type="OrthoDB" id="429145at2759"/>
<accession>A0A6P9BZR7</accession>
<dbReference type="KEGG" id="pgut:117666814"/>